<dbReference type="EMBL" id="JAUBDI010000003">
    <property type="protein sequence ID" value="MDW0112593.1"/>
    <property type="molecule type" value="Genomic_DNA"/>
</dbReference>
<dbReference type="InterPro" id="IPR007412">
    <property type="entry name" value="FlgM"/>
</dbReference>
<feature type="domain" description="Anti-sigma-28 factor FlgM C-terminal" evidence="7">
    <location>
        <begin position="33"/>
        <end position="82"/>
    </location>
</feature>
<keyword evidence="5" id="KW-0805">Transcription regulation</keyword>
<sequence length="87" mass="9895">MKINKINTPAINPYRQAQMKAEQAKEQPKVKTDKLEISSEAKQLSEVSPVTAKRNEKVQQLKAQIESGTYQVDAEKLASNLMKYFNK</sequence>
<comment type="caution">
    <text evidence="8">The sequence shown here is derived from an EMBL/GenBank/DDBJ whole genome shotgun (WGS) entry which is preliminary data.</text>
</comment>
<evidence type="ECO:0000313" key="8">
    <source>
        <dbReference type="EMBL" id="MDW0112593.1"/>
    </source>
</evidence>
<evidence type="ECO:0000256" key="1">
    <source>
        <dbReference type="ARBA" id="ARBA00005322"/>
    </source>
</evidence>
<dbReference type="Proteomes" id="UP001282284">
    <property type="component" value="Unassembled WGS sequence"/>
</dbReference>
<dbReference type="Gene3D" id="6.10.140.30">
    <property type="entry name" value="Anti-sigma-28 factor FlgM"/>
    <property type="match status" value="1"/>
</dbReference>
<dbReference type="RefSeq" id="WP_317942478.1">
    <property type="nucleotide sequence ID" value="NZ_JAUBDI010000003.1"/>
</dbReference>
<gene>
    <name evidence="8" type="primary">flgM</name>
    <name evidence="8" type="ORF">QT711_05295</name>
</gene>
<dbReference type="Pfam" id="PF04316">
    <property type="entry name" value="FlgM"/>
    <property type="match status" value="1"/>
</dbReference>
<evidence type="ECO:0000256" key="4">
    <source>
        <dbReference type="ARBA" id="ARBA00022795"/>
    </source>
</evidence>
<accession>A0ABU4G6J7</accession>
<keyword evidence="6" id="KW-0804">Transcription</keyword>
<reference evidence="8 9" key="1">
    <citation type="submission" date="2023-06" db="EMBL/GenBank/DDBJ databases">
        <title>Sporosarcina sp. nov., isolated from Korean traditional fermented seafood 'Jeotgal'.</title>
        <authorList>
            <person name="Yang A.I."/>
            <person name="Shin N.-R."/>
        </authorList>
    </citation>
    <scope>NUCLEOTIDE SEQUENCE [LARGE SCALE GENOMIC DNA]</scope>
    <source>
        <strain evidence="8 9">KCTC13119</strain>
    </source>
</reference>
<keyword evidence="3" id="KW-0678">Repressor</keyword>
<keyword evidence="8" id="KW-0966">Cell projection</keyword>
<evidence type="ECO:0000256" key="5">
    <source>
        <dbReference type="ARBA" id="ARBA00023015"/>
    </source>
</evidence>
<keyword evidence="9" id="KW-1185">Reference proteome</keyword>
<evidence type="ECO:0000313" key="9">
    <source>
        <dbReference type="Proteomes" id="UP001282284"/>
    </source>
</evidence>
<evidence type="ECO:0000256" key="6">
    <source>
        <dbReference type="ARBA" id="ARBA00023163"/>
    </source>
</evidence>
<keyword evidence="8" id="KW-0969">Cilium</keyword>
<dbReference type="NCBIfam" id="TIGR03824">
    <property type="entry name" value="FlgM_jcvi"/>
    <property type="match status" value="1"/>
</dbReference>
<proteinExistence type="inferred from homology"/>
<protein>
    <recommendedName>
        <fullName evidence="2">Negative regulator of flagellin synthesis</fullName>
    </recommendedName>
</protein>
<comment type="similarity">
    <text evidence="1">Belongs to the FlgM family.</text>
</comment>
<evidence type="ECO:0000256" key="3">
    <source>
        <dbReference type="ARBA" id="ARBA00022491"/>
    </source>
</evidence>
<keyword evidence="8" id="KW-0282">Flagellum</keyword>
<organism evidence="8 9">
    <name type="scientific">Sporosarcina saromensis</name>
    <dbReference type="NCBI Taxonomy" id="359365"/>
    <lineage>
        <taxon>Bacteria</taxon>
        <taxon>Bacillati</taxon>
        <taxon>Bacillota</taxon>
        <taxon>Bacilli</taxon>
        <taxon>Bacillales</taxon>
        <taxon>Caryophanaceae</taxon>
        <taxon>Sporosarcina</taxon>
    </lineage>
</organism>
<dbReference type="InterPro" id="IPR035890">
    <property type="entry name" value="Anti-sigma-28_factor_FlgM_sf"/>
</dbReference>
<name>A0ABU4G6J7_9BACL</name>
<keyword evidence="4" id="KW-1005">Bacterial flagellum biogenesis</keyword>
<dbReference type="InterPro" id="IPR031316">
    <property type="entry name" value="FlgM_C"/>
</dbReference>
<evidence type="ECO:0000256" key="2">
    <source>
        <dbReference type="ARBA" id="ARBA00017823"/>
    </source>
</evidence>
<dbReference type="SUPFAM" id="SSF101498">
    <property type="entry name" value="Anti-sigma factor FlgM"/>
    <property type="match status" value="1"/>
</dbReference>
<evidence type="ECO:0000259" key="7">
    <source>
        <dbReference type="Pfam" id="PF04316"/>
    </source>
</evidence>